<dbReference type="AlphaFoldDB" id="A0A843WT73"/>
<reference evidence="1" key="1">
    <citation type="submission" date="2017-07" db="EMBL/GenBank/DDBJ databases">
        <title>Taro Niue Genome Assembly and Annotation.</title>
        <authorList>
            <person name="Atibalentja N."/>
            <person name="Keating K."/>
            <person name="Fields C.J."/>
        </authorList>
    </citation>
    <scope>NUCLEOTIDE SEQUENCE</scope>
    <source>
        <strain evidence="1">Niue_2</strain>
        <tissue evidence="1">Leaf</tissue>
    </source>
</reference>
<evidence type="ECO:0000313" key="1">
    <source>
        <dbReference type="EMBL" id="MQM14603.1"/>
    </source>
</evidence>
<dbReference type="Proteomes" id="UP000652761">
    <property type="component" value="Unassembled WGS sequence"/>
</dbReference>
<organism evidence="1 2">
    <name type="scientific">Colocasia esculenta</name>
    <name type="common">Wild taro</name>
    <name type="synonym">Arum esculentum</name>
    <dbReference type="NCBI Taxonomy" id="4460"/>
    <lineage>
        <taxon>Eukaryota</taxon>
        <taxon>Viridiplantae</taxon>
        <taxon>Streptophyta</taxon>
        <taxon>Embryophyta</taxon>
        <taxon>Tracheophyta</taxon>
        <taxon>Spermatophyta</taxon>
        <taxon>Magnoliopsida</taxon>
        <taxon>Liliopsida</taxon>
        <taxon>Araceae</taxon>
        <taxon>Aroideae</taxon>
        <taxon>Colocasieae</taxon>
        <taxon>Colocasia</taxon>
    </lineage>
</organism>
<protein>
    <submittedName>
        <fullName evidence="1">Uncharacterized protein</fullName>
    </submittedName>
</protein>
<proteinExistence type="predicted"/>
<gene>
    <name evidence="1" type="ORF">Taro_047536</name>
</gene>
<dbReference type="EMBL" id="NMUH01006157">
    <property type="protein sequence ID" value="MQM14603.1"/>
    <property type="molecule type" value="Genomic_DNA"/>
</dbReference>
<evidence type="ECO:0000313" key="2">
    <source>
        <dbReference type="Proteomes" id="UP000652761"/>
    </source>
</evidence>
<keyword evidence="2" id="KW-1185">Reference proteome</keyword>
<sequence>MGLVTRRIWPSCSCHSGGGRHILVAASDGVATAFLTDVTAVLSVRTVVSGDVVVVLGGRRRWSFLREGPNGSALLVEVRLLSSGRARAGRTRWGGSGGPRS</sequence>
<name>A0A843WT73_COLES</name>
<accession>A0A843WT73</accession>
<comment type="caution">
    <text evidence="1">The sequence shown here is derived from an EMBL/GenBank/DDBJ whole genome shotgun (WGS) entry which is preliminary data.</text>
</comment>